<dbReference type="RefSeq" id="WP_002851972.1">
    <property type="nucleotide sequence ID" value="NZ_ADKM02000122.1"/>
</dbReference>
<dbReference type="Proteomes" id="UP000004259">
    <property type="component" value="Unassembled WGS sequence"/>
</dbReference>
<dbReference type="EMBL" id="ADKM02000122">
    <property type="protein sequence ID" value="EGC01726.1"/>
    <property type="molecule type" value="Genomic_DNA"/>
</dbReference>
<evidence type="ECO:0000313" key="4">
    <source>
        <dbReference type="EMBL" id="EGC01726.1"/>
    </source>
</evidence>
<reference evidence="4 5" key="1">
    <citation type="submission" date="2011-02" db="EMBL/GenBank/DDBJ databases">
        <authorList>
            <person name="Nelson K.E."/>
            <person name="Sutton G."/>
            <person name="Torralba M."/>
            <person name="Durkin S."/>
            <person name="Harkins D."/>
            <person name="Montgomery R."/>
            <person name="Ziemer C."/>
            <person name="Klaassens E."/>
            <person name="Ocuiv P."/>
            <person name="Morrison M."/>
        </authorList>
    </citation>
    <scope>NUCLEOTIDE SEQUENCE [LARGE SCALE GENOMIC DNA]</scope>
    <source>
        <strain evidence="4 5">8</strain>
    </source>
</reference>
<dbReference type="PROSITE" id="PS51736">
    <property type="entry name" value="RECOMBINASES_3"/>
    <property type="match status" value="1"/>
</dbReference>
<dbReference type="GO" id="GO:0000150">
    <property type="term" value="F:DNA strand exchange activity"/>
    <property type="evidence" value="ECO:0007669"/>
    <property type="project" value="InterPro"/>
</dbReference>
<dbReference type="InterPro" id="IPR006119">
    <property type="entry name" value="Resolv_N"/>
</dbReference>
<dbReference type="InterPro" id="IPR011109">
    <property type="entry name" value="DNA_bind_recombinase_dom"/>
</dbReference>
<dbReference type="Gene3D" id="3.40.50.1390">
    <property type="entry name" value="Resolvase, N-terminal catalytic domain"/>
    <property type="match status" value="1"/>
</dbReference>
<dbReference type="PANTHER" id="PTHR30461">
    <property type="entry name" value="DNA-INVERTASE FROM LAMBDOID PROPHAGE"/>
    <property type="match status" value="1"/>
</dbReference>
<dbReference type="Pfam" id="PF07508">
    <property type="entry name" value="Recombinase"/>
    <property type="match status" value="1"/>
</dbReference>
<dbReference type="Pfam" id="PF00239">
    <property type="entry name" value="Resolvase"/>
    <property type="match status" value="1"/>
</dbReference>
<keyword evidence="5" id="KW-1185">Reference proteome</keyword>
<feature type="domain" description="Resolvase/invertase-type recombinase catalytic" evidence="2">
    <location>
        <begin position="6"/>
        <end position="154"/>
    </location>
</feature>
<dbReference type="CDD" id="cd00338">
    <property type="entry name" value="Ser_Recombinase"/>
    <property type="match status" value="1"/>
</dbReference>
<dbReference type="OrthoDB" id="1839742at2"/>
<evidence type="ECO:0000259" key="2">
    <source>
        <dbReference type="PROSITE" id="PS51736"/>
    </source>
</evidence>
<comment type="caution">
    <text evidence="4">The sequence shown here is derived from an EMBL/GenBank/DDBJ whole genome shotgun (WGS) entry which is preliminary data.</text>
</comment>
<name>E9SG16_RUMAL</name>
<dbReference type="eggNOG" id="COG1961">
    <property type="taxonomic scope" value="Bacteria"/>
</dbReference>
<dbReference type="STRING" id="246199.CUS_7737"/>
<dbReference type="GO" id="GO:0003677">
    <property type="term" value="F:DNA binding"/>
    <property type="evidence" value="ECO:0007669"/>
    <property type="project" value="InterPro"/>
</dbReference>
<dbReference type="PANTHER" id="PTHR30461:SF23">
    <property type="entry name" value="DNA RECOMBINASE-RELATED"/>
    <property type="match status" value="1"/>
</dbReference>
<evidence type="ECO:0000259" key="3">
    <source>
        <dbReference type="PROSITE" id="PS51737"/>
    </source>
</evidence>
<sequence length="540" mass="62261">MYSKKRVAAYARVSTDFMDQLHSLSAQREYFEEYINSQSDWSLVEIYYDEGITGTSTKHRDGFNRMIKDCEDGKIDTILTKEVSRFARNTVDTLNYTRKLKALKINVIFTNDGIDTNDKDGELRLTIMASLAQEESRKTSERVKWGMKRRMEKGEPIGRTRYFGYKVIENQFVVVSEEAEIVRRIYHEYYYDKKGSTMIARGLNADNISSATGKLWTGATVLEILKNEKYCGDYKQWKYVTEDYLTKHKVRNNGSYPDAPSIMIKDHHLAIVTHEVWDGVQAEIARRGKSISEGRRHSNKYWFSAKISCGKCGKPFTLTGATSVAERQSMRCRNRANFGANVTVNSAGEKIGCDNRTILVDALALCVRHVLECVQVSKAEIEEQLWSDIRLSQSERPTEDIEALRKEAESIKLKKKNAIDLLLEGLISKEDLAEQNKYYDEKLTELNERITNGTDIENINKKQIEGIKKYIETVRVTDRLDIDNVELYRDIVDRIVIQNHRLVDIYLSFVPFGYRVAYTLIKANKYQRFAVIVDSCEIIA</sequence>
<evidence type="ECO:0000256" key="1">
    <source>
        <dbReference type="SAM" id="Coils"/>
    </source>
</evidence>
<dbReference type="AlphaFoldDB" id="E9SG16"/>
<dbReference type="InterPro" id="IPR038109">
    <property type="entry name" value="DNA_bind_recomb_sf"/>
</dbReference>
<dbReference type="PROSITE" id="PS51737">
    <property type="entry name" value="RECOMBINASE_DNA_BIND"/>
    <property type="match status" value="1"/>
</dbReference>
<dbReference type="InterPro" id="IPR050639">
    <property type="entry name" value="SSR_resolvase"/>
</dbReference>
<protein>
    <submittedName>
        <fullName evidence="4">Resolvase, N-terminal domain protein</fullName>
    </submittedName>
</protein>
<feature type="coiled-coil region" evidence="1">
    <location>
        <begin position="401"/>
        <end position="449"/>
    </location>
</feature>
<keyword evidence="1" id="KW-0175">Coiled coil</keyword>
<proteinExistence type="predicted"/>
<dbReference type="SMART" id="SM00857">
    <property type="entry name" value="Resolvase"/>
    <property type="match status" value="1"/>
</dbReference>
<accession>E9SG16</accession>
<organism evidence="4 5">
    <name type="scientific">Ruminococcus albus 8</name>
    <dbReference type="NCBI Taxonomy" id="246199"/>
    <lineage>
        <taxon>Bacteria</taxon>
        <taxon>Bacillati</taxon>
        <taxon>Bacillota</taxon>
        <taxon>Clostridia</taxon>
        <taxon>Eubacteriales</taxon>
        <taxon>Oscillospiraceae</taxon>
        <taxon>Ruminococcus</taxon>
    </lineage>
</organism>
<dbReference type="SUPFAM" id="SSF53041">
    <property type="entry name" value="Resolvase-like"/>
    <property type="match status" value="1"/>
</dbReference>
<feature type="domain" description="Recombinase" evidence="3">
    <location>
        <begin position="162"/>
        <end position="290"/>
    </location>
</feature>
<gene>
    <name evidence="4" type="ORF">CUS_7737</name>
</gene>
<dbReference type="Gene3D" id="3.90.1750.20">
    <property type="entry name" value="Putative Large Serine Recombinase, Chain B, Domain 2"/>
    <property type="match status" value="1"/>
</dbReference>
<evidence type="ECO:0000313" key="5">
    <source>
        <dbReference type="Proteomes" id="UP000004259"/>
    </source>
</evidence>
<dbReference type="InterPro" id="IPR036162">
    <property type="entry name" value="Resolvase-like_N_sf"/>
</dbReference>